<dbReference type="Proteomes" id="UP000179270">
    <property type="component" value="Unassembled WGS sequence"/>
</dbReference>
<comment type="caution">
    <text evidence="10">The sequence shown here is derived from an EMBL/GenBank/DDBJ whole genome shotgun (WGS) entry which is preliminary data.</text>
</comment>
<dbReference type="Pfam" id="PF01336">
    <property type="entry name" value="tRNA_anti-codon"/>
    <property type="match status" value="1"/>
</dbReference>
<dbReference type="EMBL" id="MGAF01000060">
    <property type="protein sequence ID" value="OGK39032.1"/>
    <property type="molecule type" value="Genomic_DNA"/>
</dbReference>
<dbReference type="Pfam" id="PF00152">
    <property type="entry name" value="tRNA-synt_2"/>
    <property type="match status" value="1"/>
</dbReference>
<dbReference type="InterPro" id="IPR006195">
    <property type="entry name" value="aa-tRNA-synth_II"/>
</dbReference>
<dbReference type="Gene3D" id="3.30.930.10">
    <property type="entry name" value="Bira Bifunctional Protein, Domain 2"/>
    <property type="match status" value="2"/>
</dbReference>
<evidence type="ECO:0000256" key="4">
    <source>
        <dbReference type="ARBA" id="ARBA00022840"/>
    </source>
</evidence>
<comment type="caution">
    <text evidence="7">Lacks conserved residue(s) required for the propagation of feature annotation.</text>
</comment>
<dbReference type="Gene3D" id="3.30.1360.30">
    <property type="entry name" value="GAD-like domain"/>
    <property type="match status" value="1"/>
</dbReference>
<dbReference type="GO" id="GO:0003676">
    <property type="term" value="F:nucleic acid binding"/>
    <property type="evidence" value="ECO:0007669"/>
    <property type="project" value="InterPro"/>
</dbReference>
<feature type="domain" description="Aminoacyl-transfer RNA synthetases class-II family profile" evidence="9">
    <location>
        <begin position="135"/>
        <end position="433"/>
    </location>
</feature>
<dbReference type="CDD" id="cd04317">
    <property type="entry name" value="EcAspRS_like_N"/>
    <property type="match status" value="1"/>
</dbReference>
<feature type="binding site" evidence="7">
    <location>
        <position position="361"/>
    </location>
    <ligand>
        <name>ATP</name>
        <dbReference type="ChEBI" id="CHEBI:30616"/>
    </ligand>
</feature>
<dbReference type="InterPro" id="IPR004115">
    <property type="entry name" value="GAD-like_sf"/>
</dbReference>
<dbReference type="PRINTS" id="PR01042">
    <property type="entry name" value="TRNASYNTHASP"/>
</dbReference>
<comment type="catalytic activity">
    <reaction evidence="7">
        <text>tRNA(Asx) + L-aspartate + ATP = L-aspartyl-tRNA(Asx) + AMP + diphosphate</text>
        <dbReference type="Rhea" id="RHEA:18349"/>
        <dbReference type="Rhea" id="RHEA-COMP:9710"/>
        <dbReference type="Rhea" id="RHEA-COMP:9711"/>
        <dbReference type="ChEBI" id="CHEBI:29991"/>
        <dbReference type="ChEBI" id="CHEBI:30616"/>
        <dbReference type="ChEBI" id="CHEBI:33019"/>
        <dbReference type="ChEBI" id="CHEBI:78442"/>
        <dbReference type="ChEBI" id="CHEBI:78516"/>
        <dbReference type="ChEBI" id="CHEBI:456215"/>
        <dbReference type="EC" id="6.1.1.23"/>
    </reaction>
</comment>
<dbReference type="InterPro" id="IPR004365">
    <property type="entry name" value="NA-bd_OB_tRNA"/>
</dbReference>
<keyword evidence="6 7" id="KW-0030">Aminoacyl-tRNA synthetase</keyword>
<proteinExistence type="inferred from homology"/>
<evidence type="ECO:0000256" key="7">
    <source>
        <dbReference type="HAMAP-Rule" id="MF_00044"/>
    </source>
</evidence>
<sequence length="469" mass="54116">MKKLFVEQTIDKIGQEVELYGWVDSKRDHKKIVFIDLRDRTGIVQVVGDEKFKELNSEDVIFIKGIVKQRPEKLVNPKLKTGKIEIQATEVKIISKAKPLPIPVNTDGYEIDEEIRLKYRYLDLRRPRMFNNLLLKSRVTTFIRNYLTQKNFLEIETPILTKTTPEGARDFLVPSRLQKGKFYALPQSPQQYKQLLMVAGIERYFQIARCFRDEDPRRDRAYGEFTQLDLEMSFVDQNDILTLTEDLFTQIVKEIFPDKKIQQSPWPRISHKDAKEKYDSDKPDLRKNKEDKNELAFAWIVDFPLFNEQTESDYFHGSGKAKFAPSHHMFTSPHPDDVKLLDKEPLKVRGLQHDLVLNGYEVGGGSIRIHDPNIQKKVFDLIGFSEEQKKQFSHMLEAFTYGVPPHGGIAPGIDRFLFTVLGEPSIREVMAFPASSGGKTSVMNAPSEASTDQLRELGIKLTTRHSGER</sequence>
<feature type="region of interest" description="Disordered" evidence="8">
    <location>
        <begin position="266"/>
        <end position="287"/>
    </location>
</feature>
<evidence type="ECO:0000256" key="1">
    <source>
        <dbReference type="ARBA" id="ARBA00006303"/>
    </source>
</evidence>
<keyword evidence="7" id="KW-0963">Cytoplasm</keyword>
<dbReference type="NCBIfam" id="TIGR00459">
    <property type="entry name" value="aspS_bact"/>
    <property type="match status" value="1"/>
</dbReference>
<dbReference type="GO" id="GO:0004815">
    <property type="term" value="F:aspartate-tRNA ligase activity"/>
    <property type="evidence" value="ECO:0007669"/>
    <property type="project" value="UniProtKB-UniRule"/>
</dbReference>
<accession>A0A1F7I6X2</accession>
<dbReference type="InterPro" id="IPR047089">
    <property type="entry name" value="Asp-tRNA-ligase_1_N"/>
</dbReference>
<dbReference type="AlphaFoldDB" id="A0A1F7I6X2"/>
<name>A0A1F7I6X2_9BACT</name>
<dbReference type="InterPro" id="IPR047090">
    <property type="entry name" value="AspRS_core"/>
</dbReference>
<dbReference type="GO" id="GO:0005524">
    <property type="term" value="F:ATP binding"/>
    <property type="evidence" value="ECO:0007669"/>
    <property type="project" value="UniProtKB-UniRule"/>
</dbReference>
<comment type="function">
    <text evidence="7">Aspartyl-tRNA synthetase with relaxed tRNA specificity since it is able to aspartylate not only its cognate tRNA(Asp) but also tRNA(Asn). Reaction proceeds in two steps: L-aspartate is first activated by ATP to form Asp-AMP and then transferred to the acceptor end of tRNA(Asp/Asn).</text>
</comment>
<organism evidence="10 11">
    <name type="scientific">Candidatus Roizmanbacteria bacterium RIFCSPLOWO2_01_FULL_35_13</name>
    <dbReference type="NCBI Taxonomy" id="1802055"/>
    <lineage>
        <taxon>Bacteria</taxon>
        <taxon>Candidatus Roizmaniibacteriota</taxon>
    </lineage>
</organism>
<feature type="binding site" evidence="7">
    <location>
        <position position="368"/>
    </location>
    <ligand>
        <name>L-aspartate</name>
        <dbReference type="ChEBI" id="CHEBI:29991"/>
    </ligand>
</feature>
<evidence type="ECO:0000256" key="8">
    <source>
        <dbReference type="SAM" id="MobiDB-lite"/>
    </source>
</evidence>
<dbReference type="InterPro" id="IPR002312">
    <property type="entry name" value="Asp/Asn-tRNA-synth_IIb"/>
</dbReference>
<feature type="binding site" evidence="7">
    <location>
        <begin position="412"/>
        <end position="415"/>
    </location>
    <ligand>
        <name>ATP</name>
        <dbReference type="ChEBI" id="CHEBI:30616"/>
    </ligand>
</feature>
<dbReference type="SUPFAM" id="SSF50249">
    <property type="entry name" value="Nucleic acid-binding proteins"/>
    <property type="match status" value="1"/>
</dbReference>
<dbReference type="Gene3D" id="2.40.50.140">
    <property type="entry name" value="Nucleic acid-binding proteins"/>
    <property type="match status" value="1"/>
</dbReference>
<feature type="binding site" evidence="7">
    <location>
        <position position="212"/>
    </location>
    <ligand>
        <name>L-aspartate</name>
        <dbReference type="ChEBI" id="CHEBI:29991"/>
    </ligand>
</feature>
<feature type="binding site" evidence="7">
    <location>
        <position position="166"/>
    </location>
    <ligand>
        <name>L-aspartate</name>
        <dbReference type="ChEBI" id="CHEBI:29991"/>
    </ligand>
</feature>
<comment type="subunit">
    <text evidence="7">Homodimer.</text>
</comment>
<comment type="subcellular location">
    <subcellularLocation>
        <location evidence="7">Cytoplasm</location>
    </subcellularLocation>
</comment>
<dbReference type="GO" id="GO:0006422">
    <property type="term" value="P:aspartyl-tRNA aminoacylation"/>
    <property type="evidence" value="ECO:0007669"/>
    <property type="project" value="UniProtKB-UniRule"/>
</dbReference>
<dbReference type="EC" id="6.1.1.23" evidence="7"/>
<dbReference type="SUPFAM" id="SSF55681">
    <property type="entry name" value="Class II aaRS and biotin synthetases"/>
    <property type="match status" value="1"/>
</dbReference>
<dbReference type="HAMAP" id="MF_00044">
    <property type="entry name" value="Asp_tRNA_synth_type1"/>
    <property type="match status" value="1"/>
</dbReference>
<evidence type="ECO:0000256" key="5">
    <source>
        <dbReference type="ARBA" id="ARBA00022917"/>
    </source>
</evidence>
<keyword evidence="3 7" id="KW-0547">Nucleotide-binding</keyword>
<comment type="similarity">
    <text evidence="1 7">Belongs to the class-II aminoacyl-tRNA synthetase family. Type 1 subfamily.</text>
</comment>
<evidence type="ECO:0000256" key="3">
    <source>
        <dbReference type="ARBA" id="ARBA00022741"/>
    </source>
</evidence>
<dbReference type="PANTHER" id="PTHR22594">
    <property type="entry name" value="ASPARTYL/LYSYL-TRNA SYNTHETASE"/>
    <property type="match status" value="1"/>
</dbReference>
<dbReference type="GO" id="GO:0005737">
    <property type="term" value="C:cytoplasm"/>
    <property type="evidence" value="ECO:0007669"/>
    <property type="project" value="UniProtKB-SubCell"/>
</dbReference>
<feature type="compositionally biased region" description="Basic and acidic residues" evidence="8">
    <location>
        <begin position="270"/>
        <end position="287"/>
    </location>
</feature>
<keyword evidence="5 7" id="KW-0648">Protein biosynthesis</keyword>
<dbReference type="InterPro" id="IPR004524">
    <property type="entry name" value="Asp-tRNA-ligase_1"/>
</dbReference>
<evidence type="ECO:0000313" key="11">
    <source>
        <dbReference type="Proteomes" id="UP000179270"/>
    </source>
</evidence>
<evidence type="ECO:0000256" key="6">
    <source>
        <dbReference type="ARBA" id="ARBA00023146"/>
    </source>
</evidence>
<feature type="binding site" evidence="7">
    <location>
        <begin position="212"/>
        <end position="214"/>
    </location>
    <ligand>
        <name>ATP</name>
        <dbReference type="ChEBI" id="CHEBI:30616"/>
    </ligand>
</feature>
<evidence type="ECO:0000313" key="10">
    <source>
        <dbReference type="EMBL" id="OGK39032.1"/>
    </source>
</evidence>
<feature type="region of interest" description="Aspartate" evidence="7">
    <location>
        <begin position="190"/>
        <end position="193"/>
    </location>
</feature>
<evidence type="ECO:0000256" key="2">
    <source>
        <dbReference type="ARBA" id="ARBA00022598"/>
    </source>
</evidence>
<dbReference type="PANTHER" id="PTHR22594:SF5">
    <property type="entry name" value="ASPARTATE--TRNA LIGASE, MITOCHONDRIAL"/>
    <property type="match status" value="1"/>
</dbReference>
<dbReference type="InterPro" id="IPR012340">
    <property type="entry name" value="NA-bd_OB-fold"/>
</dbReference>
<protein>
    <recommendedName>
        <fullName evidence="7">Aspartate--tRNA(Asp/Asn) ligase</fullName>
        <ecNumber evidence="7">6.1.1.23</ecNumber>
    </recommendedName>
    <alternativeName>
        <fullName evidence="7">Aspartyl-tRNA synthetase</fullName>
        <shortName evidence="7">AspRS</shortName>
    </alternativeName>
    <alternativeName>
        <fullName evidence="7">Non-discriminating aspartyl-tRNA synthetase</fullName>
        <shortName evidence="7">ND-AspRS</shortName>
    </alternativeName>
</protein>
<gene>
    <name evidence="7" type="primary">aspS</name>
    <name evidence="10" type="ORF">A3A74_04560</name>
</gene>
<feature type="site" description="Important for tRNA non-discrimination" evidence="7">
    <location>
        <position position="29"/>
    </location>
</feature>
<evidence type="ECO:0000259" key="9">
    <source>
        <dbReference type="PROSITE" id="PS50862"/>
    </source>
</evidence>
<dbReference type="InterPro" id="IPR004364">
    <property type="entry name" value="Aa-tRNA-synt_II"/>
</dbReference>
<reference evidence="10 11" key="1">
    <citation type="journal article" date="2016" name="Nat. Commun.">
        <title>Thousands of microbial genomes shed light on interconnected biogeochemical processes in an aquifer system.</title>
        <authorList>
            <person name="Anantharaman K."/>
            <person name="Brown C.T."/>
            <person name="Hug L.A."/>
            <person name="Sharon I."/>
            <person name="Castelle C.J."/>
            <person name="Probst A.J."/>
            <person name="Thomas B.C."/>
            <person name="Singh A."/>
            <person name="Wilkins M.J."/>
            <person name="Karaoz U."/>
            <person name="Brodie E.L."/>
            <person name="Williams K.H."/>
            <person name="Hubbard S.S."/>
            <person name="Banfield J.F."/>
        </authorList>
    </citation>
    <scope>NUCLEOTIDE SEQUENCE [LARGE SCALE GENOMIC DNA]</scope>
</reference>
<dbReference type="CDD" id="cd00777">
    <property type="entry name" value="AspRS_core"/>
    <property type="match status" value="1"/>
</dbReference>
<keyword evidence="4 7" id="KW-0067">ATP-binding</keyword>
<dbReference type="STRING" id="1802055.A3A74_04560"/>
<dbReference type="InterPro" id="IPR045864">
    <property type="entry name" value="aa-tRNA-synth_II/BPL/LPL"/>
</dbReference>
<feature type="binding site" evidence="7">
    <location>
        <position position="327"/>
    </location>
    <ligand>
        <name>L-aspartate</name>
        <dbReference type="ChEBI" id="CHEBI:29991"/>
    </ligand>
</feature>
<dbReference type="GO" id="GO:0050560">
    <property type="term" value="F:aspartate-tRNA(Asn) ligase activity"/>
    <property type="evidence" value="ECO:0007669"/>
    <property type="project" value="UniProtKB-EC"/>
</dbReference>
<keyword evidence="2 7" id="KW-0436">Ligase</keyword>
<dbReference type="PROSITE" id="PS50862">
    <property type="entry name" value="AA_TRNA_LIGASE_II"/>
    <property type="match status" value="1"/>
</dbReference>